<reference evidence="1 2" key="1">
    <citation type="submission" date="2019-09" db="EMBL/GenBank/DDBJ databases">
        <authorList>
            <person name="Depoorter E."/>
        </authorList>
    </citation>
    <scope>NUCLEOTIDE SEQUENCE [LARGE SCALE GENOMIC DNA]</scope>
    <source>
        <strain evidence="1 2">R-17378</strain>
    </source>
</reference>
<dbReference type="Pfam" id="PF11848">
    <property type="entry name" value="DUF3368"/>
    <property type="match status" value="1"/>
</dbReference>
<dbReference type="RefSeq" id="WP_174963280.1">
    <property type="nucleotide sequence ID" value="NZ_CABVQG010000067.1"/>
</dbReference>
<protein>
    <recommendedName>
        <fullName evidence="3">PIN domain-containing protein</fullName>
    </recommendedName>
</protein>
<dbReference type="Proteomes" id="UP000494120">
    <property type="component" value="Unassembled WGS sequence"/>
</dbReference>
<keyword evidence="2" id="KW-1185">Reference proteome</keyword>
<accession>A0ABY6Y6P0</accession>
<organism evidence="1 2">
    <name type="scientific">Burkholderia aenigmatica</name>
    <dbReference type="NCBI Taxonomy" id="2015348"/>
    <lineage>
        <taxon>Bacteria</taxon>
        <taxon>Pseudomonadati</taxon>
        <taxon>Pseudomonadota</taxon>
        <taxon>Betaproteobacteria</taxon>
        <taxon>Burkholderiales</taxon>
        <taxon>Burkholderiaceae</taxon>
        <taxon>Burkholderia</taxon>
        <taxon>Burkholderia cepacia complex</taxon>
    </lineage>
</organism>
<evidence type="ECO:0000313" key="1">
    <source>
        <dbReference type="EMBL" id="VWD45601.1"/>
    </source>
</evidence>
<comment type="caution">
    <text evidence="1">The sequence shown here is derived from an EMBL/GenBank/DDBJ whole genome shotgun (WGS) entry which is preliminary data.</text>
</comment>
<gene>
    <name evidence="1" type="ORF">BLA17378_08350</name>
</gene>
<name>A0ABY6Y6P0_9BURK</name>
<dbReference type="EMBL" id="CABVQG010000067">
    <property type="protein sequence ID" value="VWD45601.1"/>
    <property type="molecule type" value="Genomic_DNA"/>
</dbReference>
<proteinExistence type="predicted"/>
<evidence type="ECO:0000313" key="2">
    <source>
        <dbReference type="Proteomes" id="UP000494120"/>
    </source>
</evidence>
<evidence type="ECO:0008006" key="3">
    <source>
        <dbReference type="Google" id="ProtNLM"/>
    </source>
</evidence>
<dbReference type="InterPro" id="IPR021799">
    <property type="entry name" value="PIN-like_prokaryotic"/>
</dbReference>
<sequence length="211" mass="23055">MIFSSCITNKDSELVLDASVVINLLATGHSNSILHALGTPIVVTDNVVQEIQKGSLDGRPEAAQLELLILDRHLRVEKLEGPTSESFFELVGGSVSESLDDGEAATLAFAHSNGFTAAIDEKKATRIATERFASLRLATTVDILAYAPVQTRLGTQVLAEAMFRALRFARMQVQERQFDWVSQLIGQENVQACSTLRRHAKRKLAVRGPLV</sequence>